<dbReference type="SMART" id="SM01100">
    <property type="entry name" value="CRAL_TRIO_N"/>
    <property type="match status" value="1"/>
</dbReference>
<dbReference type="SUPFAM" id="SSF101576">
    <property type="entry name" value="Supernatant protein factor (SPF), C-terminal domain"/>
    <property type="match status" value="1"/>
</dbReference>
<dbReference type="PROSITE" id="PS50191">
    <property type="entry name" value="CRAL_TRIO"/>
    <property type="match status" value="1"/>
</dbReference>
<dbReference type="SUPFAM" id="SSF46938">
    <property type="entry name" value="CRAL/TRIO N-terminal domain"/>
    <property type="match status" value="1"/>
</dbReference>
<dbReference type="EMBL" id="JAFNEN010000217">
    <property type="protein sequence ID" value="KAG8189379.1"/>
    <property type="molecule type" value="Genomic_DNA"/>
</dbReference>
<evidence type="ECO:0000313" key="3">
    <source>
        <dbReference type="EMBL" id="KAG8189379.1"/>
    </source>
</evidence>
<reference evidence="3 4" key="1">
    <citation type="journal article" date="2022" name="Nat. Ecol. Evol.">
        <title>A masculinizing supergene underlies an exaggerated male reproductive morph in a spider.</title>
        <authorList>
            <person name="Hendrickx F."/>
            <person name="De Corte Z."/>
            <person name="Sonet G."/>
            <person name="Van Belleghem S.M."/>
            <person name="Kostlbacher S."/>
            <person name="Vangestel C."/>
        </authorList>
    </citation>
    <scope>NUCLEOTIDE SEQUENCE [LARGE SCALE GENOMIC DNA]</scope>
    <source>
        <strain evidence="3">W744_W776</strain>
    </source>
</reference>
<dbReference type="Proteomes" id="UP000827092">
    <property type="component" value="Unassembled WGS sequence"/>
</dbReference>
<protein>
    <recommendedName>
        <fullName evidence="5">SEC14-like protein 2</fullName>
    </recommendedName>
</protein>
<dbReference type="SUPFAM" id="SSF52087">
    <property type="entry name" value="CRAL/TRIO domain"/>
    <property type="match status" value="1"/>
</dbReference>
<feature type="domain" description="GOLD" evidence="2">
    <location>
        <begin position="279"/>
        <end position="382"/>
    </location>
</feature>
<dbReference type="InterPro" id="IPR051064">
    <property type="entry name" value="SEC14/CRAL-TRIO_domain"/>
</dbReference>
<dbReference type="InterPro" id="IPR036598">
    <property type="entry name" value="GOLD_dom_sf"/>
</dbReference>
<feature type="domain" description="CRAL-TRIO" evidence="1">
    <location>
        <begin position="73"/>
        <end position="247"/>
    </location>
</feature>
<dbReference type="InterPro" id="IPR036865">
    <property type="entry name" value="CRAL-TRIO_dom_sf"/>
</dbReference>
<dbReference type="InterPro" id="IPR001251">
    <property type="entry name" value="CRAL-TRIO_dom"/>
</dbReference>
<proteinExistence type="predicted"/>
<dbReference type="CDD" id="cd00170">
    <property type="entry name" value="SEC14"/>
    <property type="match status" value="1"/>
</dbReference>
<dbReference type="SMART" id="SM00516">
    <property type="entry name" value="SEC14"/>
    <property type="match status" value="1"/>
</dbReference>
<dbReference type="InterPro" id="IPR009038">
    <property type="entry name" value="GOLD_dom"/>
</dbReference>
<dbReference type="PROSITE" id="PS50866">
    <property type="entry name" value="GOLD"/>
    <property type="match status" value="1"/>
</dbReference>
<dbReference type="AlphaFoldDB" id="A0AAV6UYT3"/>
<dbReference type="PANTHER" id="PTHR23324:SF83">
    <property type="entry name" value="SEC14-LIKE PROTEIN 2"/>
    <property type="match status" value="1"/>
</dbReference>
<dbReference type="GO" id="GO:0005737">
    <property type="term" value="C:cytoplasm"/>
    <property type="evidence" value="ECO:0007669"/>
    <property type="project" value="TreeGrafter"/>
</dbReference>
<evidence type="ECO:0000313" key="4">
    <source>
        <dbReference type="Proteomes" id="UP000827092"/>
    </source>
</evidence>
<dbReference type="Gene3D" id="2.60.120.680">
    <property type="entry name" value="GOLD domain"/>
    <property type="match status" value="1"/>
</dbReference>
<comment type="caution">
    <text evidence="3">The sequence shown here is derived from an EMBL/GenBank/DDBJ whole genome shotgun (WGS) entry which is preliminary data.</text>
</comment>
<dbReference type="InterPro" id="IPR036273">
    <property type="entry name" value="CRAL/TRIO_N_dom_sf"/>
</dbReference>
<dbReference type="InterPro" id="IPR011074">
    <property type="entry name" value="CRAL/TRIO_N_dom"/>
</dbReference>
<dbReference type="Gene3D" id="3.40.525.10">
    <property type="entry name" value="CRAL-TRIO lipid binding domain"/>
    <property type="match status" value="1"/>
</dbReference>
<evidence type="ECO:0000259" key="2">
    <source>
        <dbReference type="PROSITE" id="PS50866"/>
    </source>
</evidence>
<dbReference type="PANTHER" id="PTHR23324">
    <property type="entry name" value="SEC14 RELATED PROTEIN"/>
    <property type="match status" value="1"/>
</dbReference>
<name>A0AAV6UYT3_9ARAC</name>
<sequence length="489" mass="56338">MTGDEITNEEQESIDKFRARVQEILLPIHHDDFYLRKWLIARKFDLDKAEAMLRKHMKFMRVNGLDKIDENYTPLEATDYFHMKMLGYDCEGSVVRIIHIGASDVQGLVLSTTKMDCFRAATHYLMCDSRTQKRERANDIICHKQVYIFDLNGLSWRAVLQRTVAERAFSLLKNYEDNHPESLKAVYVINAPSFFSFIYNWLKTVLPESILLKVHILTQENCREALTEKIDPSILPVSVGGDMIDGTGDPNCPTLYKKPLDATVPETLYLYNQERVLDKDPLAKRTEVDIGCAFRLETEITQPNSVLQWDFHTNNYDISLALNYKKDHSSEFSVLMPPHRVESHKFPESGNLTCHETGIYELVFDNAYSWFTRKDLVYKIRVVTPDEIKRKQDENRHKRNCVVRDSCCNLVRSSAASPFRGSICLLHCPLRLHLCSSRDVASVPFRSECGPIPRTPHQRVPSSHDLPPARVTILPASWTSTVKVFLQPE</sequence>
<evidence type="ECO:0000259" key="1">
    <source>
        <dbReference type="PROSITE" id="PS50191"/>
    </source>
</evidence>
<dbReference type="Pfam" id="PF00650">
    <property type="entry name" value="CRAL_TRIO"/>
    <property type="match status" value="1"/>
</dbReference>
<keyword evidence="4" id="KW-1185">Reference proteome</keyword>
<accession>A0AAV6UYT3</accession>
<evidence type="ECO:0008006" key="5">
    <source>
        <dbReference type="Google" id="ProtNLM"/>
    </source>
</evidence>
<organism evidence="3 4">
    <name type="scientific">Oedothorax gibbosus</name>
    <dbReference type="NCBI Taxonomy" id="931172"/>
    <lineage>
        <taxon>Eukaryota</taxon>
        <taxon>Metazoa</taxon>
        <taxon>Ecdysozoa</taxon>
        <taxon>Arthropoda</taxon>
        <taxon>Chelicerata</taxon>
        <taxon>Arachnida</taxon>
        <taxon>Araneae</taxon>
        <taxon>Araneomorphae</taxon>
        <taxon>Entelegynae</taxon>
        <taxon>Araneoidea</taxon>
        <taxon>Linyphiidae</taxon>
        <taxon>Erigoninae</taxon>
        <taxon>Oedothorax</taxon>
    </lineage>
</organism>
<gene>
    <name evidence="3" type="ORF">JTE90_021882</name>
</gene>